<evidence type="ECO:0000259" key="5">
    <source>
        <dbReference type="SMART" id="SM00062"/>
    </source>
</evidence>
<sequence>MSRLPLTRLFVSLSLLAGTAFAADPVTVAYQTGIDPTKVAQADGAYEKATGSKINWRKFESGSEVIAAIASGDVAIGNLGSSPLAAAASRGLPIQTFLIADEIGDAEALVVRNGSHIAKPQDLIGKKVAVPFVSTTHYSLLAALKHWKVDASKVKILNLRPSEIAAARQRGDIDAAYVWDPVLGKAKASGKVLVSSAQVAKWGAPTYDVWIVRNDFAAKNPDFLRKFSKVSLDAIARYRANPQGFIADSANLAKISRLTGAKAEDVQAGLKGNNFLLQKEQIAQLQQPFVQAVGKTAEFLKAQGKVEALQPDYRPYVTNRFVKTAN</sequence>
<dbReference type="RefSeq" id="WP_230370685.1">
    <property type="nucleotide sequence ID" value="NZ_WLYX01000001.1"/>
</dbReference>
<dbReference type="SMART" id="SM00062">
    <property type="entry name" value="PBPb"/>
    <property type="match status" value="1"/>
</dbReference>
<dbReference type="InterPro" id="IPR015168">
    <property type="entry name" value="SsuA/THI5"/>
</dbReference>
<evidence type="ECO:0000256" key="3">
    <source>
        <dbReference type="ARBA" id="ARBA00022729"/>
    </source>
</evidence>
<dbReference type="EMBL" id="WLYX01000001">
    <property type="protein sequence ID" value="MTD33634.1"/>
    <property type="molecule type" value="Genomic_DNA"/>
</dbReference>
<dbReference type="Proteomes" id="UP000446658">
    <property type="component" value="Unassembled WGS sequence"/>
</dbReference>
<organism evidence="6 7">
    <name type="scientific">Paludibacterium denitrificans</name>
    <dbReference type="NCBI Taxonomy" id="2675226"/>
    <lineage>
        <taxon>Bacteria</taxon>
        <taxon>Pseudomonadati</taxon>
        <taxon>Pseudomonadota</taxon>
        <taxon>Betaproteobacteria</taxon>
        <taxon>Neisseriales</taxon>
        <taxon>Chromobacteriaceae</taxon>
        <taxon>Paludibacterium</taxon>
    </lineage>
</organism>
<comment type="caution">
    <text evidence="6">The sequence shown here is derived from an EMBL/GenBank/DDBJ whole genome shotgun (WGS) entry which is preliminary data.</text>
</comment>
<dbReference type="CDD" id="cd13560">
    <property type="entry name" value="PBP2_taurine"/>
    <property type="match status" value="1"/>
</dbReference>
<dbReference type="Gene3D" id="3.40.190.10">
    <property type="entry name" value="Periplasmic binding protein-like II"/>
    <property type="match status" value="2"/>
</dbReference>
<dbReference type="GO" id="GO:0042918">
    <property type="term" value="P:alkanesulfonate transmembrane transport"/>
    <property type="evidence" value="ECO:0007669"/>
    <property type="project" value="TreeGrafter"/>
</dbReference>
<gene>
    <name evidence="6" type="primary">tauA</name>
    <name evidence="6" type="ORF">GKE73_13035</name>
</gene>
<keyword evidence="7" id="KW-1185">Reference proteome</keyword>
<protein>
    <submittedName>
        <fullName evidence="6">Taurine ABC transporter substrate-binding protein</fullName>
    </submittedName>
</protein>
<dbReference type="PANTHER" id="PTHR30024">
    <property type="entry name" value="ALIPHATIC SULFONATES-BINDING PROTEIN-RELATED"/>
    <property type="match status" value="1"/>
</dbReference>
<evidence type="ECO:0000256" key="2">
    <source>
        <dbReference type="ARBA" id="ARBA00010742"/>
    </source>
</evidence>
<feature type="domain" description="Solute-binding protein family 3/N-terminal" evidence="5">
    <location>
        <begin position="25"/>
        <end position="242"/>
    </location>
</feature>
<evidence type="ECO:0000256" key="4">
    <source>
        <dbReference type="SAM" id="SignalP"/>
    </source>
</evidence>
<dbReference type="SUPFAM" id="SSF53850">
    <property type="entry name" value="Periplasmic binding protein-like II"/>
    <property type="match status" value="1"/>
</dbReference>
<feature type="chain" id="PRO_5032282756" evidence="4">
    <location>
        <begin position="23"/>
        <end position="326"/>
    </location>
</feature>
<dbReference type="Pfam" id="PF09084">
    <property type="entry name" value="NMT1"/>
    <property type="match status" value="1"/>
</dbReference>
<feature type="signal peptide" evidence="4">
    <location>
        <begin position="1"/>
        <end position="22"/>
    </location>
</feature>
<dbReference type="NCBIfam" id="TIGR01729">
    <property type="entry name" value="taurine_ABC_bnd"/>
    <property type="match status" value="1"/>
</dbReference>
<reference evidence="6 7" key="1">
    <citation type="submission" date="2019-11" db="EMBL/GenBank/DDBJ databases">
        <title>Draft genome sequence of Paludibacterium sp. dN18-1.</title>
        <authorList>
            <person name="Im W.-T."/>
        </authorList>
    </citation>
    <scope>NUCLEOTIDE SEQUENCE [LARGE SCALE GENOMIC DNA]</scope>
    <source>
        <strain evidence="7">dN 18-1</strain>
    </source>
</reference>
<name>A0A844GG23_9NEIS</name>
<proteinExistence type="inferred from homology"/>
<dbReference type="InterPro" id="IPR010068">
    <property type="entry name" value="Peri-bd_TauA"/>
</dbReference>
<dbReference type="PANTHER" id="PTHR30024:SF47">
    <property type="entry name" value="TAURINE-BINDING PERIPLASMIC PROTEIN"/>
    <property type="match status" value="1"/>
</dbReference>
<evidence type="ECO:0000256" key="1">
    <source>
        <dbReference type="ARBA" id="ARBA00004418"/>
    </source>
</evidence>
<evidence type="ECO:0000313" key="6">
    <source>
        <dbReference type="EMBL" id="MTD33634.1"/>
    </source>
</evidence>
<keyword evidence="3 4" id="KW-0732">Signal</keyword>
<evidence type="ECO:0000313" key="7">
    <source>
        <dbReference type="Proteomes" id="UP000446658"/>
    </source>
</evidence>
<dbReference type="InterPro" id="IPR001638">
    <property type="entry name" value="Solute-binding_3/MltF_N"/>
</dbReference>
<comment type="similarity">
    <text evidence="2">Belongs to the bacterial solute-binding protein SsuA/TauA family.</text>
</comment>
<accession>A0A844GG23</accession>
<comment type="subcellular location">
    <subcellularLocation>
        <location evidence="1">Periplasm</location>
    </subcellularLocation>
</comment>
<dbReference type="GO" id="GO:0042597">
    <property type="term" value="C:periplasmic space"/>
    <property type="evidence" value="ECO:0007669"/>
    <property type="project" value="UniProtKB-SubCell"/>
</dbReference>
<dbReference type="AlphaFoldDB" id="A0A844GG23"/>